<dbReference type="GO" id="GO:0010772">
    <property type="term" value="P:meiotic DNA recombinase assembly involved in reciprocal meiotic recombination"/>
    <property type="evidence" value="ECO:0007669"/>
    <property type="project" value="TreeGrafter"/>
</dbReference>
<name>A0A4Y7QGS4_9AGAM</name>
<evidence type="ECO:0000313" key="6">
    <source>
        <dbReference type="Proteomes" id="UP000294933"/>
    </source>
</evidence>
<dbReference type="Gene3D" id="1.20.5.170">
    <property type="match status" value="1"/>
</dbReference>
<dbReference type="InterPro" id="IPR010760">
    <property type="entry name" value="DNA-repair_Swi5"/>
</dbReference>
<keyword evidence="6" id="KW-1185">Reference proteome</keyword>
<dbReference type="OrthoDB" id="255837at2759"/>
<sequence>MHASTSSKLTKDQKAHIESLETEIATLQAELGDEDAEKVVKKHIKLLHEYNEAKDATQILIGRLAAHKETTVKQLHVDYGLTADD</sequence>
<dbReference type="EMBL" id="ML170161">
    <property type="protein sequence ID" value="TDL26398.1"/>
    <property type="molecule type" value="Genomic_DNA"/>
</dbReference>
<dbReference type="STRING" id="50990.A0A4Y7QGS4"/>
<reference evidence="5 6" key="1">
    <citation type="submission" date="2018-06" db="EMBL/GenBank/DDBJ databases">
        <title>A transcriptomic atlas of mushroom development highlights an independent origin of complex multicellularity.</title>
        <authorList>
            <consortium name="DOE Joint Genome Institute"/>
            <person name="Krizsan K."/>
            <person name="Almasi E."/>
            <person name="Merenyi Z."/>
            <person name="Sahu N."/>
            <person name="Viragh M."/>
            <person name="Koszo T."/>
            <person name="Mondo S."/>
            <person name="Kiss B."/>
            <person name="Balint B."/>
            <person name="Kues U."/>
            <person name="Barry K."/>
            <person name="Hegedus J.C."/>
            <person name="Henrissat B."/>
            <person name="Johnson J."/>
            <person name="Lipzen A."/>
            <person name="Ohm R."/>
            <person name="Nagy I."/>
            <person name="Pangilinan J."/>
            <person name="Yan J."/>
            <person name="Xiong Y."/>
            <person name="Grigoriev I.V."/>
            <person name="Hibbett D.S."/>
            <person name="Nagy L.G."/>
        </authorList>
    </citation>
    <scope>NUCLEOTIDE SEQUENCE [LARGE SCALE GENOMIC DNA]</scope>
    <source>
        <strain evidence="5 6">SZMC22713</strain>
    </source>
</reference>
<proteinExistence type="inferred from homology"/>
<dbReference type="GO" id="GO:0000709">
    <property type="term" value="P:meiotic joint molecule formation"/>
    <property type="evidence" value="ECO:0007669"/>
    <property type="project" value="TreeGrafter"/>
</dbReference>
<keyword evidence="4" id="KW-0175">Coiled coil</keyword>
<dbReference type="AlphaFoldDB" id="A0A4Y7QGS4"/>
<protein>
    <submittedName>
        <fullName evidence="5">Swi5-domain-containing protein</fullName>
    </submittedName>
</protein>
<dbReference type="VEuPathDB" id="FungiDB:BD410DRAFT_783451"/>
<dbReference type="GO" id="GO:0032798">
    <property type="term" value="C:Swi5-Sfr1 complex"/>
    <property type="evidence" value="ECO:0007669"/>
    <property type="project" value="TreeGrafter"/>
</dbReference>
<feature type="coiled-coil region" evidence="4">
    <location>
        <begin position="10"/>
        <end position="37"/>
    </location>
</feature>
<accession>A0A4Y7QGS4</accession>
<evidence type="ECO:0000313" key="5">
    <source>
        <dbReference type="EMBL" id="TDL26398.1"/>
    </source>
</evidence>
<gene>
    <name evidence="5" type="ORF">BD410DRAFT_783451</name>
</gene>
<keyword evidence="3" id="KW-0234">DNA repair</keyword>
<evidence type="ECO:0000256" key="1">
    <source>
        <dbReference type="ARBA" id="ARBA00008060"/>
    </source>
</evidence>
<dbReference type="Pfam" id="PF07061">
    <property type="entry name" value="Swi5"/>
    <property type="match status" value="1"/>
</dbReference>
<evidence type="ECO:0000256" key="3">
    <source>
        <dbReference type="ARBA" id="ARBA00023204"/>
    </source>
</evidence>
<keyword evidence="2" id="KW-0227">DNA damage</keyword>
<comment type="similarity">
    <text evidence="1">Belongs to the SWI5/SAE3 family.</text>
</comment>
<organism evidence="5 6">
    <name type="scientific">Rickenella mellea</name>
    <dbReference type="NCBI Taxonomy" id="50990"/>
    <lineage>
        <taxon>Eukaryota</taxon>
        <taxon>Fungi</taxon>
        <taxon>Dikarya</taxon>
        <taxon>Basidiomycota</taxon>
        <taxon>Agaricomycotina</taxon>
        <taxon>Agaricomycetes</taxon>
        <taxon>Hymenochaetales</taxon>
        <taxon>Rickenellaceae</taxon>
        <taxon>Rickenella</taxon>
    </lineage>
</organism>
<dbReference type="GO" id="GO:0034974">
    <property type="term" value="C:Swi5-Swi2 complex"/>
    <property type="evidence" value="ECO:0007669"/>
    <property type="project" value="TreeGrafter"/>
</dbReference>
<evidence type="ECO:0000256" key="2">
    <source>
        <dbReference type="ARBA" id="ARBA00022763"/>
    </source>
</evidence>
<evidence type="ECO:0000256" key="4">
    <source>
        <dbReference type="SAM" id="Coils"/>
    </source>
</evidence>
<dbReference type="PANTHER" id="PTHR28529:SF2">
    <property type="entry name" value="DNA REPAIR PROTEIN SWI5 HOMOLOG"/>
    <property type="match status" value="1"/>
</dbReference>
<dbReference type="PANTHER" id="PTHR28529">
    <property type="entry name" value="DNA REPAIR PROTEIN SWI5 HOMOLOG"/>
    <property type="match status" value="1"/>
</dbReference>
<dbReference type="Proteomes" id="UP000294933">
    <property type="component" value="Unassembled WGS sequence"/>
</dbReference>